<dbReference type="SUPFAM" id="SSF54171">
    <property type="entry name" value="DNA-binding domain"/>
    <property type="match status" value="1"/>
</dbReference>
<dbReference type="InterPro" id="IPR046341">
    <property type="entry name" value="SET_dom_sf"/>
</dbReference>
<evidence type="ECO:0000259" key="19">
    <source>
        <dbReference type="PROSITE" id="PS50867"/>
    </source>
</evidence>
<dbReference type="PANTHER" id="PTHR46024:SF1">
    <property type="entry name" value="HISTONE-LYSINE N-METHYLTRANSFERASE EGGLESS"/>
    <property type="match status" value="1"/>
</dbReference>
<dbReference type="Gene3D" id="3.30.890.10">
    <property type="entry name" value="Methyl-cpg-binding Protein 2, Chain A"/>
    <property type="match status" value="1"/>
</dbReference>
<reference evidence="22" key="2">
    <citation type="submission" date="2022-10" db="EMBL/GenBank/DDBJ databases">
        <authorList>
            <consortium name="ENA_rothamsted_submissions"/>
            <consortium name="culmorum"/>
            <person name="King R."/>
        </authorList>
    </citation>
    <scope>NUCLEOTIDE SEQUENCE</scope>
</reference>
<keyword evidence="3" id="KW-0158">Chromosome</keyword>
<evidence type="ECO:0000256" key="11">
    <source>
        <dbReference type="ARBA" id="ARBA00022853"/>
    </source>
</evidence>
<keyword evidence="15" id="KW-0539">Nucleus</keyword>
<dbReference type="CDD" id="cd10517">
    <property type="entry name" value="SET_SETDB1"/>
    <property type="match status" value="1"/>
</dbReference>
<keyword evidence="9" id="KW-0677">Repeat</keyword>
<evidence type="ECO:0000256" key="1">
    <source>
        <dbReference type="ARBA" id="ARBA00004123"/>
    </source>
</evidence>
<dbReference type="PANTHER" id="PTHR46024">
    <property type="entry name" value="HISTONE-LYSINE N-METHYLTRANSFERASE EGGLESS"/>
    <property type="match status" value="1"/>
</dbReference>
<feature type="compositionally biased region" description="Basic and acidic residues" evidence="17">
    <location>
        <begin position="41"/>
        <end position="91"/>
    </location>
</feature>
<feature type="region of interest" description="Disordered" evidence="17">
    <location>
        <begin position="1220"/>
        <end position="1303"/>
    </location>
</feature>
<dbReference type="SUPFAM" id="SSF82199">
    <property type="entry name" value="SET domain"/>
    <property type="match status" value="1"/>
</dbReference>
<accession>A0A9N9RJ55</accession>
<dbReference type="GO" id="GO:0003677">
    <property type="term" value="F:DNA binding"/>
    <property type="evidence" value="ECO:0007669"/>
    <property type="project" value="InterPro"/>
</dbReference>
<sequence length="1421" mass="162593">MEENIDKDKISENLSNENENSIISKNINEPETVQESTASNKVDEVKSDEKITIEEPEPSNKEKTAKSDEMELKIDAIEDPVKDENATEPITDDKFQEITDLVDSNKDLVQKDKEPAQIEEQKVDKIQPEKTVDEPDNLTSAQTSEEPVIHEEFKVIEEDPQNKIETLEIPEENMTKLTITSDIKECLENTKDEETPNLTKESQPDESEAPSTSEEKLPPTRKLSDTPEDIINLLKSLSPEKLQEIKSKVLEITTDKKDTSPLIKPKIEEIEPDTSELVPTIEEEQKGEIEQAKANIEEPKSTNADVICLDSDDEESENSREPLPEINIQSETAKEEEENIKSATIEPAESDNLIQELNDEEMQVNGDSISRLNLKECINPECPRNKDDEYLESPSFVLSMYYIVKKPTKIQWVCSTCYNEALETYEELCSKFLSNDPWVKVKIPKKQDLVEIIDSDEEDETSEAERKLRNEKALIVFDAEVEQEVEDILTDLTTKIDIKMQIEEEYKLIESKINRNEKSLQEMNEEIKMLERKSYVLYDELYSFNRPKIQRRPSLNLEIELPDSSNSNNRPTSLLDRSKPEVSITPVIRSNNNTGALPPKAIMTPSAIENDKICYAIRQRGVQMPHWMPCQIIEEMSNQDGKKFKVKFCDNLPNSLTIISGKEVSLSAISDKLEIGARVIALFPRSVARNKHQAPLPQKRYLPGVIGEKLTQYNKRRYLVFCDYGQVKYCSPNEVREIQEVSENVWDDVHPNLRQFIRDYLESKTNRSRALLNVRVNTQILTERAGNWRKTIVQEVDCSLVKVYFTAEHVSEWLYRGSKRLYTMYQQTQRTQSNAFQRRNDPGAFSYITIDDDEGTLDSSSNEAKKNIAKKSTAKPQPQMIIQQPAILQQPAMTQAPIILNDRNIYLEDPSVVAKVRHFTPKSGICAKKYVKHECSKNCLPALKNDLSSFSPLSKPLLSCWERQIVRQRNYRFVVYKAPCGRRLRDMNEVFRFLNTSKCMLNVDNFDFDPSIQVLASYHVDKNTCPLFIDDITDGKEGMKVNCINAFDNQSPPPLIYSASRIPMNGVNINTDPEFMSCCDCTDECVDKSKCACFQLTIRGAKYKNLMEEDEENISYLWKRLLSVVPTGIYECNSRCKCSDRCLNKVVQQPVRIKMQLYRTKARGWGLQCLHDIPKGTFLSIYAGNLYTEKDANALCQGLDHGDEYFAELDLIENAENRKEGYESGIVYPDESDEEKDSDSDYDDKNDSHDYEDGDFISKTKASGQREIVTRSSRTNLADKNKNPGTSTATVQRTNSGDSSDDEMVSMIPVDTNTGNLGYPEGMRIPFRKLYGPKEKVYIMDAKQCGNIGRYFNHSCEPNLFVQSVFVDTHDLRFPWIAFFAQRPIKAGEELTWNYNYEVGSVPSKVLYCKCGSKNCRGRIL</sequence>
<evidence type="ECO:0000256" key="10">
    <source>
        <dbReference type="ARBA" id="ARBA00022833"/>
    </source>
</evidence>
<feature type="domain" description="Post-SET" evidence="20">
    <location>
        <begin position="1405"/>
        <end position="1421"/>
    </location>
</feature>
<dbReference type="EMBL" id="OU895877">
    <property type="protein sequence ID" value="CAG9797715.1"/>
    <property type="molecule type" value="Genomic_DNA"/>
</dbReference>
<dbReference type="GO" id="GO:0032259">
    <property type="term" value="P:methylation"/>
    <property type="evidence" value="ECO:0007669"/>
    <property type="project" value="UniProtKB-KW"/>
</dbReference>
<dbReference type="InterPro" id="IPR016177">
    <property type="entry name" value="DNA-bd_dom_sf"/>
</dbReference>
<feature type="compositionally biased region" description="Low complexity" evidence="17">
    <location>
        <begin position="12"/>
        <end position="29"/>
    </location>
</feature>
<feature type="compositionally biased region" description="Polar residues" evidence="17">
    <location>
        <begin position="31"/>
        <end position="40"/>
    </location>
</feature>
<dbReference type="OrthoDB" id="5792673at2759"/>
<evidence type="ECO:0000256" key="5">
    <source>
        <dbReference type="ARBA" id="ARBA00022603"/>
    </source>
</evidence>
<dbReference type="SMART" id="SM00468">
    <property type="entry name" value="PreSET"/>
    <property type="match status" value="1"/>
</dbReference>
<evidence type="ECO:0000259" key="18">
    <source>
        <dbReference type="PROSITE" id="PS50280"/>
    </source>
</evidence>
<feature type="coiled-coil region" evidence="16">
    <location>
        <begin position="499"/>
        <end position="540"/>
    </location>
</feature>
<evidence type="ECO:0000256" key="4">
    <source>
        <dbReference type="ARBA" id="ARBA00022491"/>
    </source>
</evidence>
<dbReference type="InterPro" id="IPR041292">
    <property type="entry name" value="Tudor_4"/>
</dbReference>
<dbReference type="GO" id="GO:0005634">
    <property type="term" value="C:nucleus"/>
    <property type="evidence" value="ECO:0007669"/>
    <property type="project" value="UniProtKB-SubCell"/>
</dbReference>
<dbReference type="GO" id="GO:0008270">
    <property type="term" value="F:zinc ion binding"/>
    <property type="evidence" value="ECO:0007669"/>
    <property type="project" value="InterPro"/>
</dbReference>
<comment type="subcellular location">
    <subcellularLocation>
        <location evidence="2">Chromosome</location>
    </subcellularLocation>
    <subcellularLocation>
        <location evidence="1">Nucleus</location>
    </subcellularLocation>
</comment>
<evidence type="ECO:0000256" key="14">
    <source>
        <dbReference type="ARBA" id="ARBA00023163"/>
    </source>
</evidence>
<organism evidence="22 23">
    <name type="scientific">Chironomus riparius</name>
    <dbReference type="NCBI Taxonomy" id="315576"/>
    <lineage>
        <taxon>Eukaryota</taxon>
        <taxon>Metazoa</taxon>
        <taxon>Ecdysozoa</taxon>
        <taxon>Arthropoda</taxon>
        <taxon>Hexapoda</taxon>
        <taxon>Insecta</taxon>
        <taxon>Pterygota</taxon>
        <taxon>Neoptera</taxon>
        <taxon>Endopterygota</taxon>
        <taxon>Diptera</taxon>
        <taxon>Nematocera</taxon>
        <taxon>Chironomoidea</taxon>
        <taxon>Chironomidae</taxon>
        <taxon>Chironominae</taxon>
        <taxon>Chironomus</taxon>
    </lineage>
</organism>
<dbReference type="GO" id="GO:0005694">
    <property type="term" value="C:chromosome"/>
    <property type="evidence" value="ECO:0007669"/>
    <property type="project" value="UniProtKB-SubCell"/>
</dbReference>
<feature type="compositionally biased region" description="Basic and acidic residues" evidence="17">
    <location>
        <begin position="213"/>
        <end position="225"/>
    </location>
</feature>
<protein>
    <recommendedName>
        <fullName evidence="24">Histone-lysine N-methyltransferase eggless</fullName>
    </recommendedName>
</protein>
<evidence type="ECO:0000313" key="23">
    <source>
        <dbReference type="Proteomes" id="UP001153620"/>
    </source>
</evidence>
<evidence type="ECO:0000259" key="21">
    <source>
        <dbReference type="PROSITE" id="PS50982"/>
    </source>
</evidence>
<name>A0A9N9RJ55_9DIPT</name>
<evidence type="ECO:0000256" key="6">
    <source>
        <dbReference type="ARBA" id="ARBA00022679"/>
    </source>
</evidence>
<keyword evidence="13 16" id="KW-0175">Coiled coil</keyword>
<keyword evidence="8" id="KW-0479">Metal-binding</keyword>
<dbReference type="Pfam" id="PF00856">
    <property type="entry name" value="SET"/>
    <property type="match status" value="1"/>
</dbReference>
<dbReference type="InterPro" id="IPR041291">
    <property type="entry name" value="TUDOR_5"/>
</dbReference>
<dbReference type="Pfam" id="PF18358">
    <property type="entry name" value="Tudor_4"/>
    <property type="match status" value="1"/>
</dbReference>
<evidence type="ECO:0000256" key="8">
    <source>
        <dbReference type="ARBA" id="ARBA00022723"/>
    </source>
</evidence>
<dbReference type="PROSITE" id="PS50867">
    <property type="entry name" value="PRE_SET"/>
    <property type="match status" value="1"/>
</dbReference>
<feature type="domain" description="MBD" evidence="21">
    <location>
        <begin position="947"/>
        <end position="1013"/>
    </location>
</feature>
<dbReference type="GO" id="GO:0070828">
    <property type="term" value="P:heterochromatin organization"/>
    <property type="evidence" value="ECO:0007669"/>
    <property type="project" value="TreeGrafter"/>
</dbReference>
<gene>
    <name evidence="22" type="ORF">CHIRRI_LOCUS704</name>
</gene>
<evidence type="ECO:0000259" key="20">
    <source>
        <dbReference type="PROSITE" id="PS50868"/>
    </source>
</evidence>
<dbReference type="Pfam" id="PF05033">
    <property type="entry name" value="Pre-SET"/>
    <property type="match status" value="1"/>
</dbReference>
<evidence type="ECO:0000256" key="2">
    <source>
        <dbReference type="ARBA" id="ARBA00004286"/>
    </source>
</evidence>
<evidence type="ECO:0008006" key="24">
    <source>
        <dbReference type="Google" id="ProtNLM"/>
    </source>
</evidence>
<dbReference type="GO" id="GO:0010629">
    <property type="term" value="P:negative regulation of gene expression"/>
    <property type="evidence" value="ECO:0007669"/>
    <property type="project" value="TreeGrafter"/>
</dbReference>
<dbReference type="InterPro" id="IPR001739">
    <property type="entry name" value="Methyl_CpG_DNA-bd"/>
</dbReference>
<evidence type="ECO:0000256" key="17">
    <source>
        <dbReference type="SAM" id="MobiDB-lite"/>
    </source>
</evidence>
<dbReference type="PROSITE" id="PS50868">
    <property type="entry name" value="POST_SET"/>
    <property type="match status" value="1"/>
</dbReference>
<keyword evidence="7" id="KW-0949">S-adenosyl-L-methionine</keyword>
<feature type="domain" description="SET" evidence="18">
    <location>
        <begin position="1153"/>
        <end position="1396"/>
    </location>
</feature>
<feature type="region of interest" description="Disordered" evidence="17">
    <location>
        <begin position="107"/>
        <end position="228"/>
    </location>
</feature>
<dbReference type="PROSITE" id="PS50280">
    <property type="entry name" value="SET"/>
    <property type="match status" value="1"/>
</dbReference>
<dbReference type="Gene3D" id="2.30.30.140">
    <property type="match status" value="1"/>
</dbReference>
<feature type="compositionally biased region" description="Basic and acidic residues" evidence="17">
    <location>
        <begin position="147"/>
        <end position="166"/>
    </location>
</feature>
<evidence type="ECO:0000256" key="3">
    <source>
        <dbReference type="ARBA" id="ARBA00022454"/>
    </source>
</evidence>
<feature type="region of interest" description="Disordered" evidence="17">
    <location>
        <begin position="1"/>
        <end position="91"/>
    </location>
</feature>
<dbReference type="Gene3D" id="2.170.270.10">
    <property type="entry name" value="SET domain"/>
    <property type="match status" value="1"/>
</dbReference>
<feature type="compositionally biased region" description="Acidic residues" evidence="17">
    <location>
        <begin position="1230"/>
        <end position="1242"/>
    </location>
</feature>
<dbReference type="PROSITE" id="PS50982">
    <property type="entry name" value="MBD"/>
    <property type="match status" value="1"/>
</dbReference>
<keyword evidence="10" id="KW-0862">Zinc</keyword>
<dbReference type="InterPro" id="IPR001214">
    <property type="entry name" value="SET_dom"/>
</dbReference>
<evidence type="ECO:0000256" key="16">
    <source>
        <dbReference type="SAM" id="Coils"/>
    </source>
</evidence>
<dbReference type="GO" id="GO:0046974">
    <property type="term" value="F:histone H3K9 methyltransferase activity"/>
    <property type="evidence" value="ECO:0007669"/>
    <property type="project" value="TreeGrafter"/>
</dbReference>
<keyword evidence="5" id="KW-0489">Methyltransferase</keyword>
<reference evidence="22" key="1">
    <citation type="submission" date="2022-01" db="EMBL/GenBank/DDBJ databases">
        <authorList>
            <person name="King R."/>
        </authorList>
    </citation>
    <scope>NUCLEOTIDE SEQUENCE</scope>
</reference>
<keyword evidence="4" id="KW-0678">Repressor</keyword>
<dbReference type="Pfam" id="PF18359">
    <property type="entry name" value="Tudor_5"/>
    <property type="match status" value="1"/>
</dbReference>
<dbReference type="SMART" id="SM00391">
    <property type="entry name" value="MBD"/>
    <property type="match status" value="1"/>
</dbReference>
<dbReference type="InterPro" id="IPR051516">
    <property type="entry name" value="SETDB_methyltransferase"/>
</dbReference>
<dbReference type="SMART" id="SM00317">
    <property type="entry name" value="SET"/>
    <property type="match status" value="1"/>
</dbReference>
<keyword evidence="11" id="KW-0156">Chromatin regulator</keyword>
<evidence type="ECO:0000256" key="7">
    <source>
        <dbReference type="ARBA" id="ARBA00022691"/>
    </source>
</evidence>
<evidence type="ECO:0000256" key="15">
    <source>
        <dbReference type="ARBA" id="ARBA00023242"/>
    </source>
</evidence>
<feature type="domain" description="Pre-SET" evidence="19">
    <location>
        <begin position="1077"/>
        <end position="1150"/>
    </location>
</feature>
<evidence type="ECO:0000313" key="22">
    <source>
        <dbReference type="EMBL" id="CAG9797715.1"/>
    </source>
</evidence>
<dbReference type="Pfam" id="PF01429">
    <property type="entry name" value="MBD"/>
    <property type="match status" value="1"/>
</dbReference>
<evidence type="ECO:0000256" key="13">
    <source>
        <dbReference type="ARBA" id="ARBA00023054"/>
    </source>
</evidence>
<dbReference type="InterPro" id="IPR003616">
    <property type="entry name" value="Post-SET_dom"/>
</dbReference>
<keyword evidence="23" id="KW-1185">Reference proteome</keyword>
<feature type="compositionally biased region" description="Polar residues" evidence="17">
    <location>
        <begin position="1283"/>
        <end position="1298"/>
    </location>
</feature>
<keyword evidence="12" id="KW-0805">Transcription regulation</keyword>
<feature type="compositionally biased region" description="Basic and acidic residues" evidence="17">
    <location>
        <begin position="1"/>
        <end position="11"/>
    </location>
</feature>
<feature type="compositionally biased region" description="Basic and acidic residues" evidence="17">
    <location>
        <begin position="182"/>
        <end position="194"/>
    </location>
</feature>
<keyword evidence="6" id="KW-0808">Transferase</keyword>
<dbReference type="Proteomes" id="UP001153620">
    <property type="component" value="Chromosome 1"/>
</dbReference>
<keyword evidence="14" id="KW-0804">Transcription</keyword>
<evidence type="ECO:0000256" key="12">
    <source>
        <dbReference type="ARBA" id="ARBA00023015"/>
    </source>
</evidence>
<feature type="compositionally biased region" description="Basic and acidic residues" evidence="17">
    <location>
        <begin position="107"/>
        <end position="133"/>
    </location>
</feature>
<dbReference type="InterPro" id="IPR007728">
    <property type="entry name" value="Pre-SET_dom"/>
</dbReference>
<proteinExistence type="predicted"/>
<evidence type="ECO:0000256" key="9">
    <source>
        <dbReference type="ARBA" id="ARBA00022737"/>
    </source>
</evidence>